<proteinExistence type="predicted"/>
<reference evidence="2" key="1">
    <citation type="submission" date="2023-11" db="EMBL/GenBank/DDBJ databases">
        <authorList>
            <person name="Helweg L.P."/>
            <person name="Kiel A."/>
            <person name="Hitz F."/>
            <person name="Ruckert-Reed C."/>
            <person name="Busche T."/>
            <person name="Kaltschmidt B."/>
            <person name="Kaltschmidt C."/>
        </authorList>
    </citation>
    <scope>NUCLEOTIDE SEQUENCE [LARGE SCALE GENOMIC DNA]</scope>
    <source>
        <strain evidence="2">4.1</strain>
    </source>
</reference>
<dbReference type="RefSeq" id="WP_319158208.1">
    <property type="nucleotide sequence ID" value="NZ_CP138359.1"/>
</dbReference>
<organism evidence="1 2">
    <name type="scientific">Sanguibacter biliveldensis</name>
    <dbReference type="NCBI Taxonomy" id="3030830"/>
    <lineage>
        <taxon>Bacteria</taxon>
        <taxon>Bacillati</taxon>
        <taxon>Actinomycetota</taxon>
        <taxon>Actinomycetes</taxon>
        <taxon>Micrococcales</taxon>
        <taxon>Sanguibacteraceae</taxon>
        <taxon>Sanguibacter</taxon>
    </lineage>
</organism>
<keyword evidence="2" id="KW-1185">Reference proteome</keyword>
<dbReference type="Pfam" id="PF09952">
    <property type="entry name" value="AbiEi_2"/>
    <property type="match status" value="1"/>
</dbReference>
<dbReference type="EMBL" id="CP138359">
    <property type="protein sequence ID" value="WPF82652.1"/>
    <property type="molecule type" value="Genomic_DNA"/>
</dbReference>
<dbReference type="KEGG" id="sbil:SANBI_000263"/>
<accession>A0AAF1BZ29</accession>
<dbReference type="InterPro" id="IPR019238">
    <property type="entry name" value="AbiEi_2"/>
</dbReference>
<dbReference type="Proteomes" id="UP001304340">
    <property type="component" value="Chromosome"/>
</dbReference>
<evidence type="ECO:0000313" key="1">
    <source>
        <dbReference type="EMBL" id="WPF82652.1"/>
    </source>
</evidence>
<sequence length="312" mass="34303">MDSETAGAVAALARHDIKMTINGDMARVEVDGRAVERRWVTGVNYPPSGREPTLVIGARIPPRLVASIRNNGDWYVDALGNAYISSAGLRVDIRGQRPSETSPRTTRAKNLFSPRRAQVVFCLLTWPELLTAPVRTVARAAGVSPAIANQTGQALREEGYGYPGATRLERYDELLDRWADSFPLGLGRDLTLGHFAGGTDPSAWVESGIPVYLSGESAAPSIRGTTLTMYVPKISVPAVIGSRWRPLRADEEPVITVRRTFWEDPRRTSNTELGVKNAPDLLIYADLLSSRDPRQREVALTMREALRELGTR</sequence>
<gene>
    <name evidence="1" type="ORF">SANBI_000263</name>
</gene>
<name>A0AAF1BZ29_9MICO</name>
<protein>
    <submittedName>
        <fullName evidence="1">Type IV toxin-antitoxin system AbiEi family antitoxin</fullName>
    </submittedName>
</protein>
<dbReference type="AlphaFoldDB" id="A0AAF1BZ29"/>
<evidence type="ECO:0000313" key="2">
    <source>
        <dbReference type="Proteomes" id="UP001304340"/>
    </source>
</evidence>